<protein>
    <submittedName>
        <fullName evidence="1">Uncharacterized protein</fullName>
    </submittedName>
</protein>
<dbReference type="EMBL" id="BPLR01021039">
    <property type="protein sequence ID" value="GIX85264.1"/>
    <property type="molecule type" value="Genomic_DNA"/>
</dbReference>
<comment type="caution">
    <text evidence="1">The sequence shown here is derived from an EMBL/GenBank/DDBJ whole genome shotgun (WGS) entry which is preliminary data.</text>
</comment>
<gene>
    <name evidence="1" type="ORF">CEXT_551091</name>
</gene>
<evidence type="ECO:0000313" key="2">
    <source>
        <dbReference type="Proteomes" id="UP001054945"/>
    </source>
</evidence>
<dbReference type="AlphaFoldDB" id="A0AAV4NLL4"/>
<accession>A0AAV4NLL4</accession>
<organism evidence="1 2">
    <name type="scientific">Caerostris extrusa</name>
    <name type="common">Bark spider</name>
    <name type="synonym">Caerostris bankana</name>
    <dbReference type="NCBI Taxonomy" id="172846"/>
    <lineage>
        <taxon>Eukaryota</taxon>
        <taxon>Metazoa</taxon>
        <taxon>Ecdysozoa</taxon>
        <taxon>Arthropoda</taxon>
        <taxon>Chelicerata</taxon>
        <taxon>Arachnida</taxon>
        <taxon>Araneae</taxon>
        <taxon>Araneomorphae</taxon>
        <taxon>Entelegynae</taxon>
        <taxon>Araneoidea</taxon>
        <taxon>Araneidae</taxon>
        <taxon>Caerostris</taxon>
    </lineage>
</organism>
<dbReference type="Proteomes" id="UP001054945">
    <property type="component" value="Unassembled WGS sequence"/>
</dbReference>
<proteinExistence type="predicted"/>
<name>A0AAV4NLL4_CAEEX</name>
<sequence length="72" mass="7813">MQLCAQLSTPFPASIPRHGPIPPFEQDVQIKWRSVRTAKLIRVDQTSAAELTGISAAETSNSLGFKVIFVGC</sequence>
<keyword evidence="2" id="KW-1185">Reference proteome</keyword>
<reference evidence="1 2" key="1">
    <citation type="submission" date="2021-06" db="EMBL/GenBank/DDBJ databases">
        <title>Caerostris extrusa draft genome.</title>
        <authorList>
            <person name="Kono N."/>
            <person name="Arakawa K."/>
        </authorList>
    </citation>
    <scope>NUCLEOTIDE SEQUENCE [LARGE SCALE GENOMIC DNA]</scope>
</reference>
<evidence type="ECO:0000313" key="1">
    <source>
        <dbReference type="EMBL" id="GIX85264.1"/>
    </source>
</evidence>